<name>A0ACC0PVY3_RHOML</name>
<evidence type="ECO:0000313" key="2">
    <source>
        <dbReference type="Proteomes" id="UP001062846"/>
    </source>
</evidence>
<proteinExistence type="predicted"/>
<gene>
    <name evidence="1" type="ORF">RHMOL_Rhmol02G0221100</name>
</gene>
<protein>
    <submittedName>
        <fullName evidence="1">Uncharacterized protein</fullName>
    </submittedName>
</protein>
<comment type="caution">
    <text evidence="1">The sequence shown here is derived from an EMBL/GenBank/DDBJ whole genome shotgun (WGS) entry which is preliminary data.</text>
</comment>
<reference evidence="1" key="1">
    <citation type="submission" date="2022-02" db="EMBL/GenBank/DDBJ databases">
        <title>Plant Genome Project.</title>
        <authorList>
            <person name="Zhang R.-G."/>
        </authorList>
    </citation>
    <scope>NUCLEOTIDE SEQUENCE</scope>
    <source>
        <strain evidence="1">AT1</strain>
    </source>
</reference>
<sequence>MCTHGHPQEEAGPEPEVELAVAEPAGVGPAAVVELDPAMISLFPLPPFMSDGPVGFGGSECQIWLEQFVY</sequence>
<evidence type="ECO:0000313" key="1">
    <source>
        <dbReference type="EMBL" id="KAI8568703.1"/>
    </source>
</evidence>
<organism evidence="1 2">
    <name type="scientific">Rhododendron molle</name>
    <name type="common">Chinese azalea</name>
    <name type="synonym">Azalea mollis</name>
    <dbReference type="NCBI Taxonomy" id="49168"/>
    <lineage>
        <taxon>Eukaryota</taxon>
        <taxon>Viridiplantae</taxon>
        <taxon>Streptophyta</taxon>
        <taxon>Embryophyta</taxon>
        <taxon>Tracheophyta</taxon>
        <taxon>Spermatophyta</taxon>
        <taxon>Magnoliopsida</taxon>
        <taxon>eudicotyledons</taxon>
        <taxon>Gunneridae</taxon>
        <taxon>Pentapetalae</taxon>
        <taxon>asterids</taxon>
        <taxon>Ericales</taxon>
        <taxon>Ericaceae</taxon>
        <taxon>Ericoideae</taxon>
        <taxon>Rhodoreae</taxon>
        <taxon>Rhododendron</taxon>
    </lineage>
</organism>
<accession>A0ACC0PVY3</accession>
<dbReference type="Proteomes" id="UP001062846">
    <property type="component" value="Chromosome 2"/>
</dbReference>
<dbReference type="EMBL" id="CM046389">
    <property type="protein sequence ID" value="KAI8568703.1"/>
    <property type="molecule type" value="Genomic_DNA"/>
</dbReference>
<keyword evidence="2" id="KW-1185">Reference proteome</keyword>